<evidence type="ECO:0000313" key="2">
    <source>
        <dbReference type="Proteomes" id="UP000625735"/>
    </source>
</evidence>
<reference evidence="1" key="1">
    <citation type="journal article" date="2014" name="Int. J. Syst. Evol. Microbiol.">
        <title>Complete genome sequence of Corynebacterium casei LMG S-19264T (=DSM 44701T), isolated from a smear-ripened cheese.</title>
        <authorList>
            <consortium name="US DOE Joint Genome Institute (JGI-PGF)"/>
            <person name="Walter F."/>
            <person name="Albersmeier A."/>
            <person name="Kalinowski J."/>
            <person name="Ruckert C."/>
        </authorList>
    </citation>
    <scope>NUCLEOTIDE SEQUENCE</scope>
    <source>
        <strain evidence="1">CGMCC 1.12506</strain>
    </source>
</reference>
<evidence type="ECO:0000313" key="1">
    <source>
        <dbReference type="EMBL" id="GGD35127.1"/>
    </source>
</evidence>
<sequence>MYSCSLKSKLAYDNIEFEKATEIVNSNYKLLEPDSFIDISFIVWKNKYRRNEILSVDYSKPHITKNGNTQANDSIPKYLIDFCEKNELTNICLYSLKDKSKKVYSILEFRKNQTKKNETISYIITNNEEFNYFGLRKKILIGQNTYFVIFKSHSLNQ</sequence>
<proteinExistence type="predicted"/>
<dbReference type="Proteomes" id="UP000625735">
    <property type="component" value="Unassembled WGS sequence"/>
</dbReference>
<keyword evidence="2" id="KW-1185">Reference proteome</keyword>
<reference evidence="1" key="2">
    <citation type="submission" date="2020-09" db="EMBL/GenBank/DDBJ databases">
        <authorList>
            <person name="Sun Q."/>
            <person name="Zhou Y."/>
        </authorList>
    </citation>
    <scope>NUCLEOTIDE SEQUENCE</scope>
    <source>
        <strain evidence="1">CGMCC 1.12506</strain>
    </source>
</reference>
<protein>
    <submittedName>
        <fullName evidence="1">Uncharacterized protein</fullName>
    </submittedName>
</protein>
<accession>A0A916Y8C7</accession>
<comment type="caution">
    <text evidence="1">The sequence shown here is derived from an EMBL/GenBank/DDBJ whole genome shotgun (WGS) entry which is preliminary data.</text>
</comment>
<dbReference type="AlphaFoldDB" id="A0A916Y8C7"/>
<dbReference type="EMBL" id="BMFG01000012">
    <property type="protein sequence ID" value="GGD35127.1"/>
    <property type="molecule type" value="Genomic_DNA"/>
</dbReference>
<name>A0A916Y8C7_9FLAO</name>
<organism evidence="1 2">
    <name type="scientific">Flavobacterium orientale</name>
    <dbReference type="NCBI Taxonomy" id="1756020"/>
    <lineage>
        <taxon>Bacteria</taxon>
        <taxon>Pseudomonadati</taxon>
        <taxon>Bacteroidota</taxon>
        <taxon>Flavobacteriia</taxon>
        <taxon>Flavobacteriales</taxon>
        <taxon>Flavobacteriaceae</taxon>
        <taxon>Flavobacterium</taxon>
    </lineage>
</organism>
<gene>
    <name evidence="1" type="ORF">GCM10011343_26240</name>
</gene>